<dbReference type="Gene3D" id="1.10.10.10">
    <property type="entry name" value="Winged helix-like DNA-binding domain superfamily/Winged helix DNA-binding domain"/>
    <property type="match status" value="1"/>
</dbReference>
<keyword evidence="3" id="KW-1185">Reference proteome</keyword>
<dbReference type="InterPro" id="IPR000944">
    <property type="entry name" value="Tscrpt_reg_Rrf2"/>
</dbReference>
<organism evidence="2 3">
    <name type="scientific">Skermanella stibiiresistens SB22</name>
    <dbReference type="NCBI Taxonomy" id="1385369"/>
    <lineage>
        <taxon>Bacteria</taxon>
        <taxon>Pseudomonadati</taxon>
        <taxon>Pseudomonadota</taxon>
        <taxon>Alphaproteobacteria</taxon>
        <taxon>Rhodospirillales</taxon>
        <taxon>Azospirillaceae</taxon>
        <taxon>Skermanella</taxon>
    </lineage>
</organism>
<dbReference type="STRING" id="1385369.N825_06475"/>
<dbReference type="GO" id="GO:0005829">
    <property type="term" value="C:cytosol"/>
    <property type="evidence" value="ECO:0007669"/>
    <property type="project" value="TreeGrafter"/>
</dbReference>
<gene>
    <name evidence="2" type="ORF">N825_06475</name>
</gene>
<evidence type="ECO:0000313" key="3">
    <source>
        <dbReference type="Proteomes" id="UP000019486"/>
    </source>
</evidence>
<dbReference type="GO" id="GO:0003700">
    <property type="term" value="F:DNA-binding transcription factor activity"/>
    <property type="evidence" value="ECO:0007669"/>
    <property type="project" value="TreeGrafter"/>
</dbReference>
<evidence type="ECO:0000256" key="1">
    <source>
        <dbReference type="ARBA" id="ARBA00023125"/>
    </source>
</evidence>
<dbReference type="AlphaFoldDB" id="W9GZV8"/>
<dbReference type="NCBIfam" id="TIGR00738">
    <property type="entry name" value="rrf2_super"/>
    <property type="match status" value="1"/>
</dbReference>
<sequence length="160" mass="17301">MRLTTYTDYSLRVLIYLGVRRDELVTIKQISDHYGISNNHLLKVVHQLGLAGFVETIRGRNGGLRLARPASLIVIGDVVRVMEQDMALVNCFEGGPEGGGVGGGVGGGCRIVSACVLKGALNKALQAFLDVLDQYTLAQLVEPRTRLAELLQLDRISDPA</sequence>
<dbReference type="GO" id="GO:0003677">
    <property type="term" value="F:DNA binding"/>
    <property type="evidence" value="ECO:0007669"/>
    <property type="project" value="UniProtKB-KW"/>
</dbReference>
<dbReference type="InterPro" id="IPR036390">
    <property type="entry name" value="WH_DNA-bd_sf"/>
</dbReference>
<dbReference type="OrthoDB" id="9795923at2"/>
<dbReference type="EMBL" id="AVFL01000012">
    <property type="protein sequence ID" value="EWY39344.1"/>
    <property type="molecule type" value="Genomic_DNA"/>
</dbReference>
<dbReference type="PANTHER" id="PTHR33221">
    <property type="entry name" value="WINGED HELIX-TURN-HELIX TRANSCRIPTIONAL REGULATOR, RRF2 FAMILY"/>
    <property type="match status" value="1"/>
</dbReference>
<dbReference type="PATRIC" id="fig|1385369.3.peg.3492"/>
<dbReference type="Pfam" id="PF02082">
    <property type="entry name" value="Rrf2"/>
    <property type="match status" value="1"/>
</dbReference>
<dbReference type="Proteomes" id="UP000019486">
    <property type="component" value="Unassembled WGS sequence"/>
</dbReference>
<dbReference type="PANTHER" id="PTHR33221:SF4">
    <property type="entry name" value="HTH-TYPE TRANSCRIPTIONAL REPRESSOR NSRR"/>
    <property type="match status" value="1"/>
</dbReference>
<comment type="caution">
    <text evidence="2">The sequence shown here is derived from an EMBL/GenBank/DDBJ whole genome shotgun (WGS) entry which is preliminary data.</text>
</comment>
<protein>
    <submittedName>
        <fullName evidence="2">Rrf2 family transcriptional regulator</fullName>
    </submittedName>
</protein>
<keyword evidence="1" id="KW-0238">DNA-binding</keyword>
<evidence type="ECO:0000313" key="2">
    <source>
        <dbReference type="EMBL" id="EWY39344.1"/>
    </source>
</evidence>
<proteinExistence type="predicted"/>
<dbReference type="InterPro" id="IPR036388">
    <property type="entry name" value="WH-like_DNA-bd_sf"/>
</dbReference>
<name>W9GZV8_9PROT</name>
<dbReference type="RefSeq" id="WP_037454441.1">
    <property type="nucleotide sequence ID" value="NZ_AVFL01000012.1"/>
</dbReference>
<accession>W9GZV8</accession>
<dbReference type="SUPFAM" id="SSF46785">
    <property type="entry name" value="Winged helix' DNA-binding domain"/>
    <property type="match status" value="1"/>
</dbReference>
<reference evidence="2 3" key="1">
    <citation type="submission" date="2013-08" db="EMBL/GenBank/DDBJ databases">
        <title>The genome sequence of Skermanella stibiiresistens.</title>
        <authorList>
            <person name="Zhu W."/>
            <person name="Wang G."/>
        </authorList>
    </citation>
    <scope>NUCLEOTIDE SEQUENCE [LARGE SCALE GENOMIC DNA]</scope>
    <source>
        <strain evidence="2 3">SB22</strain>
    </source>
</reference>
<dbReference type="PROSITE" id="PS51197">
    <property type="entry name" value="HTH_RRF2_2"/>
    <property type="match status" value="1"/>
</dbReference>